<evidence type="ECO:0000313" key="1">
    <source>
        <dbReference type="Proteomes" id="UP000887569"/>
    </source>
</evidence>
<proteinExistence type="predicted"/>
<evidence type="ECO:0000313" key="3">
    <source>
        <dbReference type="WBParaSite" id="PgR106_g018_t02"/>
    </source>
</evidence>
<organism evidence="1 3">
    <name type="scientific">Parascaris univalens</name>
    <name type="common">Nematode worm</name>
    <dbReference type="NCBI Taxonomy" id="6257"/>
    <lineage>
        <taxon>Eukaryota</taxon>
        <taxon>Metazoa</taxon>
        <taxon>Ecdysozoa</taxon>
        <taxon>Nematoda</taxon>
        <taxon>Chromadorea</taxon>
        <taxon>Rhabditida</taxon>
        <taxon>Spirurina</taxon>
        <taxon>Ascaridomorpha</taxon>
        <taxon>Ascaridoidea</taxon>
        <taxon>Ascarididae</taxon>
        <taxon>Parascaris</taxon>
    </lineage>
</organism>
<evidence type="ECO:0000313" key="2">
    <source>
        <dbReference type="WBParaSite" id="PgR106_g018_t01"/>
    </source>
</evidence>
<reference evidence="2 3" key="1">
    <citation type="submission" date="2022-11" db="UniProtKB">
        <authorList>
            <consortium name="WormBaseParasite"/>
        </authorList>
    </citation>
    <scope>IDENTIFICATION</scope>
</reference>
<dbReference type="Proteomes" id="UP000887569">
    <property type="component" value="Unplaced"/>
</dbReference>
<keyword evidence="1" id="KW-1185">Reference proteome</keyword>
<sequence length="70" mass="8059">MHLKAESSTREVAHLWTHKQPTQIQHMGAGMMSMRYRLHAVLFATCNIGNIRLPHQKTVPCVMKLTRCKC</sequence>
<accession>A0A915C9M0</accession>
<name>A0A915C9M0_PARUN</name>
<dbReference type="AlphaFoldDB" id="A0A915C9M0"/>
<dbReference type="WBParaSite" id="PgR106_g018_t02">
    <property type="protein sequence ID" value="PgR106_g018_t02"/>
    <property type="gene ID" value="PgR106_g018"/>
</dbReference>
<protein>
    <submittedName>
        <fullName evidence="2 3">Uncharacterized protein</fullName>
    </submittedName>
</protein>
<dbReference type="WBParaSite" id="PgR106_g018_t01">
    <property type="protein sequence ID" value="PgR106_g018_t01"/>
    <property type="gene ID" value="PgR106_g018"/>
</dbReference>